<accession>A0A3R7MFL1</accession>
<dbReference type="GO" id="GO:0005789">
    <property type="term" value="C:endoplasmic reticulum membrane"/>
    <property type="evidence" value="ECO:0007669"/>
    <property type="project" value="UniProtKB-SubCell"/>
</dbReference>
<comment type="subcellular location">
    <subcellularLocation>
        <location evidence="1">Endoplasmic reticulum membrane</location>
        <topology evidence="1">Multi-pass membrane protein</topology>
    </subcellularLocation>
</comment>
<evidence type="ECO:0000256" key="6">
    <source>
        <dbReference type="ARBA" id="ARBA00023098"/>
    </source>
</evidence>
<dbReference type="AlphaFoldDB" id="A0A3R7MFL1"/>
<gene>
    <name evidence="9" type="ORF">C7M84_000042</name>
</gene>
<dbReference type="GO" id="GO:0010945">
    <property type="term" value="F:coenzyme A diphosphatase activity"/>
    <property type="evidence" value="ECO:0007669"/>
    <property type="project" value="InterPro"/>
</dbReference>
<keyword evidence="4" id="KW-0256">Endoplasmic reticulum</keyword>
<keyword evidence="2 8" id="KW-0812">Transmembrane</keyword>
<dbReference type="Proteomes" id="UP000283509">
    <property type="component" value="Unassembled WGS sequence"/>
</dbReference>
<reference evidence="9 10" key="2">
    <citation type="submission" date="2019-01" db="EMBL/GenBank/DDBJ databases">
        <title>The decoding of complex shrimp genome reveals the adaptation for benthos swimmer, frequently molting mechanism and breeding impact on genome.</title>
        <authorList>
            <person name="Sun Y."/>
            <person name="Gao Y."/>
            <person name="Yu Y."/>
        </authorList>
    </citation>
    <scope>NUCLEOTIDE SEQUENCE [LARGE SCALE GENOMIC DNA]</scope>
    <source>
        <tissue evidence="9">Muscle</tissue>
    </source>
</reference>
<dbReference type="GO" id="GO:0008654">
    <property type="term" value="P:phospholipid biosynthetic process"/>
    <property type="evidence" value="ECO:0007669"/>
    <property type="project" value="TreeGrafter"/>
</dbReference>
<dbReference type="STRING" id="6689.A0A3R7MFL1"/>
<evidence type="ECO:0000256" key="3">
    <source>
        <dbReference type="ARBA" id="ARBA00022801"/>
    </source>
</evidence>
<evidence type="ECO:0000256" key="8">
    <source>
        <dbReference type="SAM" id="Phobius"/>
    </source>
</evidence>
<keyword evidence="3" id="KW-0378">Hydrolase</keyword>
<evidence type="ECO:0000256" key="5">
    <source>
        <dbReference type="ARBA" id="ARBA00022989"/>
    </source>
</evidence>
<comment type="caution">
    <text evidence="9">The sequence shown here is derived from an EMBL/GenBank/DDBJ whole genome shotgun (WGS) entry which is preliminary data.</text>
</comment>
<keyword evidence="5 8" id="KW-1133">Transmembrane helix</keyword>
<feature type="transmembrane region" description="Helical" evidence="8">
    <location>
        <begin position="28"/>
        <end position="46"/>
    </location>
</feature>
<feature type="transmembrane region" description="Helical" evidence="8">
    <location>
        <begin position="193"/>
        <end position="212"/>
    </location>
</feature>
<feature type="transmembrane region" description="Helical" evidence="8">
    <location>
        <begin position="165"/>
        <end position="187"/>
    </location>
</feature>
<proteinExistence type="predicted"/>
<evidence type="ECO:0000313" key="10">
    <source>
        <dbReference type="Proteomes" id="UP000283509"/>
    </source>
</evidence>
<dbReference type="InterPro" id="IPR019388">
    <property type="entry name" value="FIT"/>
</dbReference>
<keyword evidence="6" id="KW-0443">Lipid metabolism</keyword>
<evidence type="ECO:0000313" key="9">
    <source>
        <dbReference type="EMBL" id="ROT81216.1"/>
    </source>
</evidence>
<dbReference type="Pfam" id="PF10261">
    <property type="entry name" value="FIT"/>
    <property type="match status" value="1"/>
</dbReference>
<keyword evidence="10" id="KW-1185">Reference proteome</keyword>
<organism evidence="9 10">
    <name type="scientific">Penaeus vannamei</name>
    <name type="common">Whiteleg shrimp</name>
    <name type="synonym">Litopenaeus vannamei</name>
    <dbReference type="NCBI Taxonomy" id="6689"/>
    <lineage>
        <taxon>Eukaryota</taxon>
        <taxon>Metazoa</taxon>
        <taxon>Ecdysozoa</taxon>
        <taxon>Arthropoda</taxon>
        <taxon>Crustacea</taxon>
        <taxon>Multicrustacea</taxon>
        <taxon>Malacostraca</taxon>
        <taxon>Eumalacostraca</taxon>
        <taxon>Eucarida</taxon>
        <taxon>Decapoda</taxon>
        <taxon>Dendrobranchiata</taxon>
        <taxon>Penaeoidea</taxon>
        <taxon>Penaeidae</taxon>
        <taxon>Penaeus</taxon>
    </lineage>
</organism>
<sequence length="219" mass="25286">MGDSVEVPHLQLLTGKKSTLNQVFVKLGWGWTFSIIGIFSLFSLLIHKDWIKRMKCIAVRLAITTFFFFIWCSITFPTIERYTGYCIHNGISFSFAKRECVKRPEHEYVSFDISGHSFLLTYCIMIIIEESKEMLYFLQLSRYFRGAPPLEGNESQVLDKEFTSLLPFLFAWEGFSVLQLVCLLSSFKFALPLSLFFCVLALYAGVHMHPFLSSLSSFE</sequence>
<dbReference type="PANTHER" id="PTHR23129">
    <property type="entry name" value="ACYL-COENZYME A DIPHOSPHATASE FITM2"/>
    <property type="match status" value="1"/>
</dbReference>
<dbReference type="PANTHER" id="PTHR23129:SF0">
    <property type="entry name" value="ACYL-COENZYME A DIPHOSPHATASE FITM2"/>
    <property type="match status" value="1"/>
</dbReference>
<keyword evidence="7 8" id="KW-0472">Membrane</keyword>
<dbReference type="OrthoDB" id="5579088at2759"/>
<dbReference type="GO" id="GO:0019915">
    <property type="term" value="P:lipid storage"/>
    <property type="evidence" value="ECO:0007669"/>
    <property type="project" value="InterPro"/>
</dbReference>
<protein>
    <submittedName>
        <fullName evidence="9">Putative fat storage-inducing transmembrane protein 2-like</fullName>
    </submittedName>
</protein>
<feature type="transmembrane region" description="Helical" evidence="8">
    <location>
        <begin position="58"/>
        <end position="79"/>
    </location>
</feature>
<evidence type="ECO:0000256" key="2">
    <source>
        <dbReference type="ARBA" id="ARBA00022692"/>
    </source>
</evidence>
<evidence type="ECO:0000256" key="7">
    <source>
        <dbReference type="ARBA" id="ARBA00023136"/>
    </source>
</evidence>
<evidence type="ECO:0000256" key="1">
    <source>
        <dbReference type="ARBA" id="ARBA00004477"/>
    </source>
</evidence>
<dbReference type="EMBL" id="QCYY01001002">
    <property type="protein sequence ID" value="ROT81216.1"/>
    <property type="molecule type" value="Genomic_DNA"/>
</dbReference>
<evidence type="ECO:0000256" key="4">
    <source>
        <dbReference type="ARBA" id="ARBA00022824"/>
    </source>
</evidence>
<reference evidence="9 10" key="1">
    <citation type="submission" date="2018-04" db="EMBL/GenBank/DDBJ databases">
        <authorList>
            <person name="Zhang X."/>
            <person name="Yuan J."/>
            <person name="Li F."/>
            <person name="Xiang J."/>
        </authorList>
    </citation>
    <scope>NUCLEOTIDE SEQUENCE [LARGE SCALE GENOMIC DNA]</scope>
    <source>
        <tissue evidence="9">Muscle</tissue>
    </source>
</reference>
<dbReference type="GO" id="GO:0034389">
    <property type="term" value="P:lipid droplet organization"/>
    <property type="evidence" value="ECO:0007669"/>
    <property type="project" value="TreeGrafter"/>
</dbReference>
<name>A0A3R7MFL1_PENVA</name>